<reference evidence="1 2" key="1">
    <citation type="journal article" date="2011" name="Microb. Cell Fact.">
        <title>Genomic analysis reveals Lactobacillus sanfranciscensis as stable element in traditional sourdoughs.</title>
        <authorList>
            <person name="Vogel R.F."/>
            <person name="Pavlovic M."/>
            <person name="Ehrmann M.A."/>
            <person name="Wiezer A."/>
            <person name="Liesegang H."/>
            <person name="Offschanka S."/>
            <person name="Voget S."/>
            <person name="Angelov A."/>
            <person name="Bocker G."/>
            <person name="Liebl W."/>
        </authorList>
    </citation>
    <scope>NUCLEOTIDE SEQUENCE [LARGE SCALE GENOMIC DNA]</scope>
    <source>
        <strain evidence="1 2">TMW 1.1304</strain>
    </source>
</reference>
<accession>G2KTX2</accession>
<gene>
    <name evidence="1" type="ordered locus">LSA_00790</name>
</gene>
<organism evidence="1 2">
    <name type="scientific">Fructilactobacillus sanfranciscensis (strain TMW 1.1304)</name>
    <name type="common">Lactobacillus sanfranciscensis</name>
    <dbReference type="NCBI Taxonomy" id="714313"/>
    <lineage>
        <taxon>Bacteria</taxon>
        <taxon>Bacillati</taxon>
        <taxon>Bacillota</taxon>
        <taxon>Bacilli</taxon>
        <taxon>Lactobacillales</taxon>
        <taxon>Lactobacillaceae</taxon>
        <taxon>Fructilactobacillus</taxon>
    </lineage>
</organism>
<keyword evidence="2" id="KW-1185">Reference proteome</keyword>
<dbReference type="EMBL" id="CP002461">
    <property type="protein sequence ID" value="AEN98565.1"/>
    <property type="molecule type" value="Genomic_DNA"/>
</dbReference>
<name>G2KTX2_FRUST</name>
<proteinExistence type="predicted"/>
<evidence type="ECO:0000313" key="2">
    <source>
        <dbReference type="Proteomes" id="UP000001285"/>
    </source>
</evidence>
<protein>
    <submittedName>
        <fullName evidence="1">Uncharacterized protein</fullName>
    </submittedName>
</protein>
<evidence type="ECO:0000313" key="1">
    <source>
        <dbReference type="EMBL" id="AEN98565.1"/>
    </source>
</evidence>
<sequence length="56" mass="6523">MRGVWFIFKLNKTLKWHENTTKVMCFNKNFFSHPDYTVGARISLAQPLNAGHGLQK</sequence>
<dbReference type="Proteomes" id="UP000001285">
    <property type="component" value="Chromosome"/>
</dbReference>
<dbReference type="HOGENOM" id="CLU_3008723_0_0_9"/>
<dbReference type="AlphaFoldDB" id="G2KTX2"/>
<dbReference type="KEGG" id="lsn:LSA_00790"/>